<evidence type="ECO:0000256" key="1">
    <source>
        <dbReference type="ARBA" id="ARBA00004496"/>
    </source>
</evidence>
<dbReference type="InterPro" id="IPR051973">
    <property type="entry name" value="tRNA_Anticodon_Mtase-Reg"/>
</dbReference>
<evidence type="ECO:0000256" key="8">
    <source>
        <dbReference type="SAM" id="MobiDB-lite"/>
    </source>
</evidence>
<dbReference type="PANTHER" id="PTHR14344:SF3">
    <property type="entry name" value="WD REPEAT-CONTAINING PROTEIN 6"/>
    <property type="match status" value="1"/>
</dbReference>
<name>A0ABQ5RPF7_9CHLO</name>
<comment type="subcellular location">
    <subcellularLocation>
        <location evidence="1">Cytoplasm</location>
    </subcellularLocation>
</comment>
<keyword evidence="4" id="KW-0819">tRNA processing</keyword>
<comment type="caution">
    <text evidence="9">The sequence shown here is derived from an EMBL/GenBank/DDBJ whole genome shotgun (WGS) entry which is preliminary data.</text>
</comment>
<feature type="non-terminal residue" evidence="9">
    <location>
        <position position="251"/>
    </location>
</feature>
<keyword evidence="10" id="KW-1185">Reference proteome</keyword>
<feature type="compositionally biased region" description="Low complexity" evidence="8">
    <location>
        <begin position="179"/>
        <end position="203"/>
    </location>
</feature>
<evidence type="ECO:0000256" key="5">
    <source>
        <dbReference type="ARBA" id="ARBA00022737"/>
    </source>
</evidence>
<feature type="region of interest" description="Disordered" evidence="8">
    <location>
        <begin position="52"/>
        <end position="80"/>
    </location>
</feature>
<evidence type="ECO:0000256" key="7">
    <source>
        <dbReference type="PROSITE-ProRule" id="PRU00221"/>
    </source>
</evidence>
<keyword evidence="3 7" id="KW-0853">WD repeat</keyword>
<dbReference type="PROSITE" id="PS50082">
    <property type="entry name" value="WD_REPEATS_2"/>
    <property type="match status" value="1"/>
</dbReference>
<dbReference type="Pfam" id="PF00400">
    <property type="entry name" value="WD40"/>
    <property type="match status" value="1"/>
</dbReference>
<dbReference type="InterPro" id="IPR015943">
    <property type="entry name" value="WD40/YVTN_repeat-like_dom_sf"/>
</dbReference>
<evidence type="ECO:0000313" key="10">
    <source>
        <dbReference type="Proteomes" id="UP001165090"/>
    </source>
</evidence>
<keyword evidence="2" id="KW-0963">Cytoplasm</keyword>
<feature type="region of interest" description="Disordered" evidence="8">
    <location>
        <begin position="170"/>
        <end position="204"/>
    </location>
</feature>
<dbReference type="Proteomes" id="UP001165090">
    <property type="component" value="Unassembled WGS sequence"/>
</dbReference>
<dbReference type="PANTHER" id="PTHR14344">
    <property type="entry name" value="WD REPEAT PROTEIN"/>
    <property type="match status" value="1"/>
</dbReference>
<protein>
    <submittedName>
        <fullName evidence="9">Uncharacterized protein</fullName>
    </submittedName>
</protein>
<reference evidence="9 10" key="1">
    <citation type="journal article" date="2023" name="IScience">
        <title>Expanded male sex-determining region conserved during the evolution of homothallism in the green alga Volvox.</title>
        <authorList>
            <person name="Yamamoto K."/>
            <person name="Matsuzaki R."/>
            <person name="Mahakham W."/>
            <person name="Heman W."/>
            <person name="Sekimoto H."/>
            <person name="Kawachi M."/>
            <person name="Minakuchi Y."/>
            <person name="Toyoda A."/>
            <person name="Nozaki H."/>
        </authorList>
    </citation>
    <scope>NUCLEOTIDE SEQUENCE [LARGE SCALE GENOMIC DNA]</scope>
    <source>
        <strain evidence="9 10">NIES-4468</strain>
    </source>
</reference>
<gene>
    <name evidence="9" type="ORF">VaNZ11_001265</name>
</gene>
<dbReference type="SUPFAM" id="SSF50978">
    <property type="entry name" value="WD40 repeat-like"/>
    <property type="match status" value="1"/>
</dbReference>
<accession>A0ABQ5RPF7</accession>
<feature type="repeat" description="WD" evidence="7">
    <location>
        <begin position="231"/>
        <end position="251"/>
    </location>
</feature>
<evidence type="ECO:0000313" key="9">
    <source>
        <dbReference type="EMBL" id="GLI59442.1"/>
    </source>
</evidence>
<evidence type="ECO:0000256" key="2">
    <source>
        <dbReference type="ARBA" id="ARBA00022490"/>
    </source>
</evidence>
<dbReference type="InterPro" id="IPR001680">
    <property type="entry name" value="WD40_rpt"/>
</dbReference>
<evidence type="ECO:0000256" key="3">
    <source>
        <dbReference type="ARBA" id="ARBA00022574"/>
    </source>
</evidence>
<comment type="similarity">
    <text evidence="6">Belongs to the WD repeat WDR6 family.</text>
</comment>
<dbReference type="InterPro" id="IPR036322">
    <property type="entry name" value="WD40_repeat_dom_sf"/>
</dbReference>
<proteinExistence type="inferred from homology"/>
<organism evidence="9 10">
    <name type="scientific">Volvox africanus</name>
    <dbReference type="NCBI Taxonomy" id="51714"/>
    <lineage>
        <taxon>Eukaryota</taxon>
        <taxon>Viridiplantae</taxon>
        <taxon>Chlorophyta</taxon>
        <taxon>core chlorophytes</taxon>
        <taxon>Chlorophyceae</taxon>
        <taxon>CS clade</taxon>
        <taxon>Chlamydomonadales</taxon>
        <taxon>Volvocaceae</taxon>
        <taxon>Volvox</taxon>
    </lineage>
</organism>
<evidence type="ECO:0000256" key="6">
    <source>
        <dbReference type="ARBA" id="ARBA00038255"/>
    </source>
</evidence>
<evidence type="ECO:0000256" key="4">
    <source>
        <dbReference type="ARBA" id="ARBA00022694"/>
    </source>
</evidence>
<dbReference type="Gene3D" id="2.130.10.10">
    <property type="entry name" value="YVTN repeat-like/Quinoprotein amine dehydrogenase"/>
    <property type="match status" value="1"/>
</dbReference>
<dbReference type="SMART" id="SM00320">
    <property type="entry name" value="WD40"/>
    <property type="match status" value="2"/>
</dbReference>
<keyword evidence="5" id="KW-0677">Repeat</keyword>
<sequence length="251" mass="25427">VQCPPLYVLRGHEGSVFSVAWLRALGATGTSSADKPRPSHCSSGMGCGVGPASARYPPDQDSGRGQGNRRQPRSGNGCGSVWMLATTSDDRSVRLWALPDLDVRSLRPSSSAEAAPYGGPILLTPCRAFWGHTARVWCCAAVYGGDALPAFAAGAAAPFGVQILQGAPHPALGPGAHQSPDSTAAASTTGSAPGGPAMPASSPRLVEPITDWAGSAGGDGCGVSINPSLILVTGSEDCTARLWHAATGRCL</sequence>
<feature type="non-terminal residue" evidence="9">
    <location>
        <position position="1"/>
    </location>
</feature>
<dbReference type="EMBL" id="BSDZ01000004">
    <property type="protein sequence ID" value="GLI59442.1"/>
    <property type="molecule type" value="Genomic_DNA"/>
</dbReference>